<name>A0A2S9PRJ2_9ACTN</name>
<dbReference type="PANTHER" id="PTHR34218">
    <property type="entry name" value="PEPTIDASE S45 PENICILLIN AMIDASE"/>
    <property type="match status" value="1"/>
</dbReference>
<evidence type="ECO:0000256" key="2">
    <source>
        <dbReference type="ARBA" id="ARBA00022801"/>
    </source>
</evidence>
<feature type="binding site" evidence="5">
    <location>
        <position position="213"/>
    </location>
    <ligand>
        <name>Ca(2+)</name>
        <dbReference type="ChEBI" id="CHEBI:29108"/>
    </ligand>
</feature>
<dbReference type="Gene3D" id="3.60.20.10">
    <property type="entry name" value="Glutamine Phosphoribosylpyrophosphate, subunit 1, domain 1"/>
    <property type="match status" value="2"/>
</dbReference>
<dbReference type="CDD" id="cd03747">
    <property type="entry name" value="Ntn_PGA_like"/>
    <property type="match status" value="1"/>
</dbReference>
<dbReference type="OrthoDB" id="9759796at2"/>
<dbReference type="Gene3D" id="2.30.120.10">
    <property type="match status" value="1"/>
</dbReference>
<dbReference type="InterPro" id="IPR029055">
    <property type="entry name" value="Ntn_hydrolases_N"/>
</dbReference>
<dbReference type="PIRSF" id="PIRSF001227">
    <property type="entry name" value="Pen_acylase"/>
    <property type="match status" value="1"/>
</dbReference>
<dbReference type="AlphaFoldDB" id="A0A2S9PRJ2"/>
<keyword evidence="8" id="KW-1185">Reference proteome</keyword>
<evidence type="ECO:0000256" key="3">
    <source>
        <dbReference type="ARBA" id="ARBA00023145"/>
    </source>
</evidence>
<dbReference type="SUPFAM" id="SSF56235">
    <property type="entry name" value="N-terminal nucleophile aminohydrolases (Ntn hydrolases)"/>
    <property type="match status" value="1"/>
</dbReference>
<evidence type="ECO:0000313" key="7">
    <source>
        <dbReference type="EMBL" id="PRH77040.1"/>
    </source>
</evidence>
<feature type="binding site" evidence="5">
    <location>
        <position position="441"/>
    </location>
    <ligand>
        <name>Ca(2+)</name>
        <dbReference type="ChEBI" id="CHEBI:29108"/>
    </ligand>
</feature>
<gene>
    <name evidence="7" type="ORF">C6N75_22430</name>
</gene>
<evidence type="ECO:0000313" key="8">
    <source>
        <dbReference type="Proteomes" id="UP000239322"/>
    </source>
</evidence>
<dbReference type="Pfam" id="PF01804">
    <property type="entry name" value="Penicil_amidase"/>
    <property type="match status" value="1"/>
</dbReference>
<feature type="compositionally biased region" description="Gly residues" evidence="6">
    <location>
        <begin position="263"/>
        <end position="322"/>
    </location>
</feature>
<feature type="region of interest" description="Disordered" evidence="6">
    <location>
        <begin position="242"/>
        <end position="333"/>
    </location>
</feature>
<keyword evidence="2" id="KW-0378">Hydrolase</keyword>
<dbReference type="InterPro" id="IPR002692">
    <property type="entry name" value="S45"/>
</dbReference>
<evidence type="ECO:0000256" key="6">
    <source>
        <dbReference type="SAM" id="MobiDB-lite"/>
    </source>
</evidence>
<dbReference type="GO" id="GO:0017000">
    <property type="term" value="P:antibiotic biosynthetic process"/>
    <property type="evidence" value="ECO:0007669"/>
    <property type="project" value="InterPro"/>
</dbReference>
<dbReference type="InterPro" id="IPR014395">
    <property type="entry name" value="Pen/GL7ACA/AHL_acylase"/>
</dbReference>
<dbReference type="EMBL" id="PVLV01000385">
    <property type="protein sequence ID" value="PRH77040.1"/>
    <property type="molecule type" value="Genomic_DNA"/>
</dbReference>
<comment type="cofactor">
    <cofactor evidence="5">
        <name>Ca(2+)</name>
        <dbReference type="ChEBI" id="CHEBI:29108"/>
    </cofactor>
    <text evidence="5">Binds 1 Ca(2+) ion per dimer.</text>
</comment>
<dbReference type="GO" id="GO:0016811">
    <property type="term" value="F:hydrolase activity, acting on carbon-nitrogen (but not peptide) bonds, in linear amides"/>
    <property type="evidence" value="ECO:0007669"/>
    <property type="project" value="InterPro"/>
</dbReference>
<evidence type="ECO:0000256" key="1">
    <source>
        <dbReference type="ARBA" id="ARBA00006586"/>
    </source>
</evidence>
<dbReference type="Gene3D" id="1.10.439.10">
    <property type="entry name" value="Penicillin Amidohydrolase, domain 1"/>
    <property type="match status" value="1"/>
</dbReference>
<dbReference type="RefSeq" id="WP_105870707.1">
    <property type="nucleotide sequence ID" value="NZ_PVLV01000385.1"/>
</dbReference>
<dbReference type="PANTHER" id="PTHR34218:SF4">
    <property type="entry name" value="ACYL-HOMOSERINE LACTONE ACYLASE QUIP"/>
    <property type="match status" value="1"/>
</dbReference>
<reference evidence="7 8" key="1">
    <citation type="submission" date="2018-03" db="EMBL/GenBank/DDBJ databases">
        <title>Novel Streptomyces sp. from soil.</title>
        <authorList>
            <person name="Tan G.Y.A."/>
            <person name="Lee Z.Y."/>
        </authorList>
    </citation>
    <scope>NUCLEOTIDE SEQUENCE [LARGE SCALE GENOMIC DNA]</scope>
    <source>
        <strain evidence="7 8">ST5x</strain>
    </source>
</reference>
<accession>A0A2S9PRJ2</accession>
<comment type="caution">
    <text evidence="7">The sequence shown here is derived from an EMBL/GenBank/DDBJ whole genome shotgun (WGS) entry which is preliminary data.</text>
</comment>
<dbReference type="GO" id="GO:0046872">
    <property type="term" value="F:metal ion binding"/>
    <property type="evidence" value="ECO:0007669"/>
    <property type="project" value="UniProtKB-KW"/>
</dbReference>
<dbReference type="InterPro" id="IPR043146">
    <property type="entry name" value="Penicillin_amidase_N_B-knob"/>
</dbReference>
<comment type="similarity">
    <text evidence="1">Belongs to the peptidase S45 family.</text>
</comment>
<dbReference type="Proteomes" id="UP000239322">
    <property type="component" value="Unassembled WGS sequence"/>
</dbReference>
<sequence length="977" mass="105330">MPANTTAPAAKKAKKKGRRARLLVLVLALALVAGVGYGAYWGVSTVRAPFPQTTGTLELEGLSEPVDVKRDGYGIPQIYASTDEDLFRAQGYVQAQDRFWEMDVRRHMTSGRLSEMFGKDQVDTDAFLRTLGWRRVAQQEYDKLLSPETKKNLQAYADGVNAYLKGKEGKDVSVEYSALAFANDYAIEPWTPVDSVAWLKAMAWDLRSNMQDEIDRSLMTSRLSPQQIKELYPEYPYDLHRPIVDRGGVDQATGEFDPSAEGSGDGGTGTGGSGTGTGGSGTGPGDGSGTGTGDGTGTGTGADDGTGTGTGTGIGTGIGTDAGGASSTPQGATEGFQTQLSALSGSLEKIPALFGPNGDGIGSNSWVISGKYTTTGKPLLANDPHLAPQLPSLWYQMGLHCKKVTNTCGYDVSGYTFSGMPGVVIGHNQDIAWGMTNLGADVSDLYLEKVTGDGYQYGGKELPFATREETIKVAGGSTRTITVRTTNNGPLVSDRSSELGKVGEKAPVDNLAPDRGDGYAVALRWTALEPGKTMDAVFKLNQAKDFEQFRAAAADFAVPSQNLIYADSKGAEGNIGYQAPGRIPVRQSGHDGTVPAPGWDPKYTWKKEYIPYEELPWEKNPDRGYIVTANQAVIDQGDYPYPLTKDWGYGSRSQRINDLIEAKTKDGAKVSTEDMRAMQTDSSSEIARLLTPYLLKIDISDPHIREVQKLLEGWDYTQDADSAAAAYFNAVWRNTLKLSFGNKLPKELRPKGECLTVPAADSNGPADEQDKLVRECGQRDADTAQPDGGDRWYEVVRRNLKDADNEWWASAESRTHQATSTRDALLKRAMEDARWELTSQLGKDVSSWKWGRLHQLNLTNQTLGTAGPGVLKTLLNRGPWNLSGGEAAVNATGWNAAGGYGVVWVPSMRMVVTVGDWDKSRWINLTGASGHAYNAHYTDQTDKWVDGELLDWAYGPKAVDAATSDTLVLTPPGGSAS</sequence>
<evidence type="ECO:0000256" key="5">
    <source>
        <dbReference type="PIRSR" id="PIRSR001227-2"/>
    </source>
</evidence>
<proteinExistence type="inferred from homology"/>
<organism evidence="7 8">
    <name type="scientific">Streptomyces solincola</name>
    <dbReference type="NCBI Taxonomy" id="2100817"/>
    <lineage>
        <taxon>Bacteria</taxon>
        <taxon>Bacillati</taxon>
        <taxon>Actinomycetota</taxon>
        <taxon>Actinomycetes</taxon>
        <taxon>Kitasatosporales</taxon>
        <taxon>Streptomycetaceae</taxon>
        <taxon>Streptomyces</taxon>
    </lineage>
</organism>
<evidence type="ECO:0000256" key="4">
    <source>
        <dbReference type="PIRSR" id="PIRSR001227-1"/>
    </source>
</evidence>
<keyword evidence="5" id="KW-0479">Metal-binding</keyword>
<dbReference type="InterPro" id="IPR023343">
    <property type="entry name" value="Penicillin_amidase_dom1"/>
</dbReference>
<feature type="binding site" evidence="5">
    <location>
        <position position="444"/>
    </location>
    <ligand>
        <name>Ca(2+)</name>
        <dbReference type="ChEBI" id="CHEBI:29108"/>
    </ligand>
</feature>
<protein>
    <submittedName>
        <fullName evidence="7">Penicillin acylase family protein</fullName>
    </submittedName>
</protein>
<keyword evidence="5" id="KW-0106">Calcium</keyword>
<keyword evidence="3" id="KW-0865">Zymogen</keyword>
<feature type="active site" description="Nucleophile" evidence="4">
    <location>
        <position position="363"/>
    </location>
</feature>